<gene>
    <name evidence="2" type="ORF">AQUCO_01400280v1</name>
</gene>
<evidence type="ECO:0000313" key="3">
    <source>
        <dbReference type="Proteomes" id="UP000230069"/>
    </source>
</evidence>
<dbReference type="EMBL" id="KZ305031">
    <property type="protein sequence ID" value="PIA47526.1"/>
    <property type="molecule type" value="Genomic_DNA"/>
</dbReference>
<dbReference type="FunCoup" id="A0A2G5DVR5">
    <property type="interactions" value="1190"/>
</dbReference>
<protein>
    <submittedName>
        <fullName evidence="2">Uncharacterized protein</fullName>
    </submittedName>
</protein>
<dbReference type="OrthoDB" id="775087at2759"/>
<dbReference type="PANTHER" id="PTHR35770:SF1">
    <property type="entry name" value="U2 SMALL NUCLEAR RIBONUCLEOPROTEIN AUXILIARY FACTOR-LIKE PROTEIN"/>
    <property type="match status" value="1"/>
</dbReference>
<dbReference type="Proteomes" id="UP000230069">
    <property type="component" value="Unassembled WGS sequence"/>
</dbReference>
<evidence type="ECO:0000256" key="1">
    <source>
        <dbReference type="SAM" id="MobiDB-lite"/>
    </source>
</evidence>
<accession>A0A2G5DVR5</accession>
<feature type="region of interest" description="Disordered" evidence="1">
    <location>
        <begin position="184"/>
        <end position="203"/>
    </location>
</feature>
<organism evidence="2 3">
    <name type="scientific">Aquilegia coerulea</name>
    <name type="common">Rocky mountain columbine</name>
    <dbReference type="NCBI Taxonomy" id="218851"/>
    <lineage>
        <taxon>Eukaryota</taxon>
        <taxon>Viridiplantae</taxon>
        <taxon>Streptophyta</taxon>
        <taxon>Embryophyta</taxon>
        <taxon>Tracheophyta</taxon>
        <taxon>Spermatophyta</taxon>
        <taxon>Magnoliopsida</taxon>
        <taxon>Ranunculales</taxon>
        <taxon>Ranunculaceae</taxon>
        <taxon>Thalictroideae</taxon>
        <taxon>Aquilegia</taxon>
    </lineage>
</organism>
<keyword evidence="3" id="KW-1185">Reference proteome</keyword>
<proteinExistence type="predicted"/>
<reference evidence="2 3" key="1">
    <citation type="submission" date="2017-09" db="EMBL/GenBank/DDBJ databases">
        <title>WGS assembly of Aquilegia coerulea Goldsmith.</title>
        <authorList>
            <person name="Hodges S."/>
            <person name="Kramer E."/>
            <person name="Nordborg M."/>
            <person name="Tomkins J."/>
            <person name="Borevitz J."/>
            <person name="Derieg N."/>
            <person name="Yan J."/>
            <person name="Mihaltcheva S."/>
            <person name="Hayes R.D."/>
            <person name="Rokhsar D."/>
        </authorList>
    </citation>
    <scope>NUCLEOTIDE SEQUENCE [LARGE SCALE GENOMIC DNA]</scope>
    <source>
        <strain evidence="3">cv. Goldsmith</strain>
    </source>
</reference>
<evidence type="ECO:0000313" key="2">
    <source>
        <dbReference type="EMBL" id="PIA47526.1"/>
    </source>
</evidence>
<dbReference type="AlphaFoldDB" id="A0A2G5DVR5"/>
<name>A0A2G5DVR5_AQUCA</name>
<dbReference type="PANTHER" id="PTHR35770">
    <property type="entry name" value="U2 SMALL NUCLEAR RIBONUCLEOPROTEIN AUXILIARY FACTOR-LIKE PROTEIN"/>
    <property type="match status" value="1"/>
</dbReference>
<dbReference type="STRING" id="218851.A0A2G5DVR5"/>
<dbReference type="InParanoid" id="A0A2G5DVR5"/>
<sequence length="268" mass="30073">MAKGFENFESIFGKVNAEWENPSSESSPLLPFLYHVHGLDSKHLRIHVTDFKSYTWESTKSLTQLEDLKDDIGLGGSWDEFVDYLLGSIKSDNVKIVLNGSPASAFGAKYAKLVAYKTKGMPIITINLDRLVDSCVTDATAYLSWQVFNAFKSRQELVVKEQHRSYELTKRLWAEQEKKESGQDQFDLDFSSKKQKPSNLGASDKVSTITTHLSDLDPISGPEIINCQDKSIPGSLAKMVKPQLVPAYRRQLKVRGVFLDDSEDDTGN</sequence>